<feature type="domain" description="PTM/DIR17-like Tudor" evidence="2">
    <location>
        <begin position="104"/>
        <end position="157"/>
    </location>
</feature>
<reference evidence="3" key="1">
    <citation type="submission" date="2023-06" db="EMBL/GenBank/DDBJ databases">
        <title>Survivors Of The Sea: Transcriptome response of Skeletonema marinoi to long-term dormancy.</title>
        <authorList>
            <person name="Pinder M.I.M."/>
            <person name="Kourtchenko O."/>
            <person name="Robertson E.K."/>
            <person name="Larsson T."/>
            <person name="Maumus F."/>
            <person name="Osuna-Cruz C.M."/>
            <person name="Vancaester E."/>
            <person name="Stenow R."/>
            <person name="Vandepoele K."/>
            <person name="Ploug H."/>
            <person name="Bruchert V."/>
            <person name="Godhe A."/>
            <person name="Topel M."/>
        </authorList>
    </citation>
    <scope>NUCLEOTIDE SEQUENCE</scope>
    <source>
        <strain evidence="3">R05AC</strain>
    </source>
</reference>
<organism evidence="3 4">
    <name type="scientific">Skeletonema marinoi</name>
    <dbReference type="NCBI Taxonomy" id="267567"/>
    <lineage>
        <taxon>Eukaryota</taxon>
        <taxon>Sar</taxon>
        <taxon>Stramenopiles</taxon>
        <taxon>Ochrophyta</taxon>
        <taxon>Bacillariophyta</taxon>
        <taxon>Coscinodiscophyceae</taxon>
        <taxon>Thalassiosirophycidae</taxon>
        <taxon>Thalassiosirales</taxon>
        <taxon>Skeletonemataceae</taxon>
        <taxon>Skeletonema</taxon>
        <taxon>Skeletonema marinoi-dohrnii complex</taxon>
    </lineage>
</organism>
<evidence type="ECO:0000313" key="3">
    <source>
        <dbReference type="EMBL" id="KAK1740099.1"/>
    </source>
</evidence>
<dbReference type="InterPro" id="IPR047365">
    <property type="entry name" value="Tudor_AtPTM-like"/>
</dbReference>
<feature type="compositionally biased region" description="Basic residues" evidence="1">
    <location>
        <begin position="172"/>
        <end position="186"/>
    </location>
</feature>
<dbReference type="EMBL" id="JATAAI010000016">
    <property type="protein sequence ID" value="KAK1740099.1"/>
    <property type="molecule type" value="Genomic_DNA"/>
</dbReference>
<dbReference type="Proteomes" id="UP001224775">
    <property type="component" value="Unassembled WGS sequence"/>
</dbReference>
<feature type="region of interest" description="Disordered" evidence="1">
    <location>
        <begin position="41"/>
        <end position="101"/>
    </location>
</feature>
<evidence type="ECO:0000313" key="4">
    <source>
        <dbReference type="Proteomes" id="UP001224775"/>
    </source>
</evidence>
<feature type="region of interest" description="Disordered" evidence="1">
    <location>
        <begin position="163"/>
        <end position="192"/>
    </location>
</feature>
<accession>A0AAD9DBP5</accession>
<dbReference type="PANTHER" id="PTHR37384:SF1">
    <property type="entry name" value="OS01G0835600 PROTEIN"/>
    <property type="match status" value="1"/>
</dbReference>
<dbReference type="Gene3D" id="2.30.30.140">
    <property type="match status" value="1"/>
</dbReference>
<dbReference type="Pfam" id="PF21743">
    <property type="entry name" value="PTM_DIR17_Tudor"/>
    <property type="match status" value="1"/>
</dbReference>
<protein>
    <recommendedName>
        <fullName evidence="2">PTM/DIR17-like Tudor domain-containing protein</fullName>
    </recommendedName>
</protein>
<feature type="compositionally biased region" description="Basic residues" evidence="1">
    <location>
        <begin position="57"/>
        <end position="72"/>
    </location>
</feature>
<name>A0AAD9DBP5_9STRA</name>
<sequence>MPRQKEMKEFNTAKHKRRLQRYYGHDFGGTVGALSLEFNRELESPTKPTRRSVISKPPKKANVKSSLKKKKLAASSGRGKFGKLPSSTVGAENNNGNSDNVRLGVSVKKTFQDEDSGKPRLFYGIVTAHNAKNGLYKVSYEDGDEEEVTPTELEEILASKFSDSSVRSGGGAKKRKRKRPKAKKAHSVLENV</sequence>
<feature type="compositionally biased region" description="Polar residues" evidence="1">
    <location>
        <begin position="85"/>
        <end position="100"/>
    </location>
</feature>
<evidence type="ECO:0000256" key="1">
    <source>
        <dbReference type="SAM" id="MobiDB-lite"/>
    </source>
</evidence>
<comment type="caution">
    <text evidence="3">The sequence shown here is derived from an EMBL/GenBank/DDBJ whole genome shotgun (WGS) entry which is preliminary data.</text>
</comment>
<proteinExistence type="predicted"/>
<evidence type="ECO:0000259" key="2">
    <source>
        <dbReference type="Pfam" id="PF21743"/>
    </source>
</evidence>
<keyword evidence="4" id="KW-1185">Reference proteome</keyword>
<gene>
    <name evidence="3" type="ORF">QTG54_009049</name>
</gene>
<dbReference type="PANTHER" id="PTHR37384">
    <property type="entry name" value="OS01G0835600 PROTEIN"/>
    <property type="match status" value="1"/>
</dbReference>
<dbReference type="AlphaFoldDB" id="A0AAD9DBP5"/>